<evidence type="ECO:0000256" key="1">
    <source>
        <dbReference type="ARBA" id="ARBA00008106"/>
    </source>
</evidence>
<dbReference type="AlphaFoldDB" id="A0A1H1R9T9"/>
<dbReference type="PANTHER" id="PTHR43316">
    <property type="entry name" value="HYDROLASE, HALOACID DELAHOGENASE-RELATED"/>
    <property type="match status" value="1"/>
</dbReference>
<dbReference type="InterPro" id="IPR023214">
    <property type="entry name" value="HAD_sf"/>
</dbReference>
<dbReference type="InterPro" id="IPR006328">
    <property type="entry name" value="2-HAD"/>
</dbReference>
<comment type="similarity">
    <text evidence="1">Belongs to the HAD-like hydrolase superfamily. S-2-haloalkanoic acid dehalogenase family.</text>
</comment>
<proteinExistence type="inferred from homology"/>
<evidence type="ECO:0000256" key="2">
    <source>
        <dbReference type="ARBA" id="ARBA00022801"/>
    </source>
</evidence>
<reference evidence="3" key="1">
    <citation type="submission" date="2016-10" db="EMBL/GenBank/DDBJ databases">
        <authorList>
            <person name="Varghese N."/>
            <person name="Submissions S."/>
        </authorList>
    </citation>
    <scope>NUCLEOTIDE SEQUENCE [LARGE SCALE GENOMIC DNA]</scope>
    <source>
        <strain evidence="3">DSM 22082</strain>
    </source>
</reference>
<dbReference type="Pfam" id="PF00702">
    <property type="entry name" value="Hydrolase"/>
    <property type="match status" value="1"/>
</dbReference>
<dbReference type="Gene3D" id="1.10.150.240">
    <property type="entry name" value="Putative phosphatase, domain 2"/>
    <property type="match status" value="1"/>
</dbReference>
<keyword evidence="2" id="KW-0378">Hydrolase</keyword>
<dbReference type="InterPro" id="IPR051540">
    <property type="entry name" value="S-2-haloacid_dehalogenase"/>
</dbReference>
<dbReference type="InterPro" id="IPR006439">
    <property type="entry name" value="HAD-SF_hydro_IA"/>
</dbReference>
<sequence>MSTSPSTIVFDVNETLSDMSPLAGLFEEVGAPGALAELWFTTLLRDGFALTAAGDNVGFSELGTDALHRLLTSVDLDRDRSQAVEHIMAGMASLRVHPDVPEGVRGLCQAGYRLITLSNGSTAIAESLLERAGIGDSFLSLLSVEDAPAWKPAAAAYHYAVLTCSAEPSEMMLVAVHPWDIHGAARAGLQTAWLNRSGASYPNCFSPPDNTVTDLTDLSSVLAARVA</sequence>
<protein>
    <submittedName>
        <fullName evidence="3">2-haloacid dehalogenase</fullName>
    </submittedName>
</protein>
<dbReference type="NCBIfam" id="TIGR01428">
    <property type="entry name" value="HAD_type_II"/>
    <property type="match status" value="1"/>
</dbReference>
<evidence type="ECO:0000313" key="4">
    <source>
        <dbReference type="Proteomes" id="UP000199700"/>
    </source>
</evidence>
<dbReference type="Proteomes" id="UP000199700">
    <property type="component" value="Chromosome"/>
</dbReference>
<dbReference type="PRINTS" id="PR00413">
    <property type="entry name" value="HADHALOGNASE"/>
</dbReference>
<evidence type="ECO:0000313" key="3">
    <source>
        <dbReference type="EMBL" id="SDS32463.1"/>
    </source>
</evidence>
<dbReference type="GO" id="GO:0019120">
    <property type="term" value="F:hydrolase activity, acting on acid halide bonds, in C-halide compounds"/>
    <property type="evidence" value="ECO:0007669"/>
    <property type="project" value="InterPro"/>
</dbReference>
<dbReference type="SUPFAM" id="SSF56784">
    <property type="entry name" value="HAD-like"/>
    <property type="match status" value="1"/>
</dbReference>
<dbReference type="InterPro" id="IPR036412">
    <property type="entry name" value="HAD-like_sf"/>
</dbReference>
<keyword evidence="4" id="KW-1185">Reference proteome</keyword>
<dbReference type="InterPro" id="IPR023198">
    <property type="entry name" value="PGP-like_dom2"/>
</dbReference>
<organism evidence="3 4">
    <name type="scientific">Brevibacterium sandarakinum</name>
    <dbReference type="NCBI Taxonomy" id="629680"/>
    <lineage>
        <taxon>Bacteria</taxon>
        <taxon>Bacillati</taxon>
        <taxon>Actinomycetota</taxon>
        <taxon>Actinomycetes</taxon>
        <taxon>Micrococcales</taxon>
        <taxon>Brevibacteriaceae</taxon>
        <taxon>Brevibacterium</taxon>
    </lineage>
</organism>
<dbReference type="SFLD" id="SFLDS00003">
    <property type="entry name" value="Haloacid_Dehalogenase"/>
    <property type="match status" value="1"/>
</dbReference>
<gene>
    <name evidence="3" type="ORF">SAMN04489751_1754</name>
</gene>
<dbReference type="EMBL" id="LT629739">
    <property type="protein sequence ID" value="SDS32463.1"/>
    <property type="molecule type" value="Genomic_DNA"/>
</dbReference>
<dbReference type="PANTHER" id="PTHR43316:SF3">
    <property type="entry name" value="HALOACID DEHALOGENASE, TYPE II (AFU_ORTHOLOGUE AFUA_2G07750)-RELATED"/>
    <property type="match status" value="1"/>
</dbReference>
<dbReference type="SFLD" id="SFLDG01129">
    <property type="entry name" value="C1.5:_HAD__Beta-PGM__Phosphata"/>
    <property type="match status" value="1"/>
</dbReference>
<dbReference type="STRING" id="629680.SAMN04489751_1754"/>
<name>A0A1H1R9T9_BRESA</name>
<dbReference type="RefSeq" id="WP_231939101.1">
    <property type="nucleotide sequence ID" value="NZ_LT629739.1"/>
</dbReference>
<accession>A0A1H1R9T9</accession>
<dbReference type="Gene3D" id="3.40.50.1000">
    <property type="entry name" value="HAD superfamily/HAD-like"/>
    <property type="match status" value="1"/>
</dbReference>